<name>A0AAJ1EQQ5_MEDGN</name>
<accession>A0AAJ1EQQ5</accession>
<evidence type="ECO:0000313" key="2">
    <source>
        <dbReference type="EMBL" id="MCB5492738.1"/>
    </source>
</evidence>
<feature type="domain" description="LysM" evidence="1">
    <location>
        <begin position="165"/>
        <end position="227"/>
    </location>
</feature>
<dbReference type="InterPro" id="IPR052196">
    <property type="entry name" value="Bact_Kbp"/>
</dbReference>
<dbReference type="SMART" id="SM00257">
    <property type="entry name" value="LysM"/>
    <property type="match status" value="1"/>
</dbReference>
<dbReference type="InterPro" id="IPR018392">
    <property type="entry name" value="LysM"/>
</dbReference>
<dbReference type="Proteomes" id="UP001297422">
    <property type="component" value="Unassembled WGS sequence"/>
</dbReference>
<reference evidence="2" key="1">
    <citation type="submission" date="2021-10" db="EMBL/GenBank/DDBJ databases">
        <title>Collection of gut derived symbiotic bacterial strains cultured from healthy donors.</title>
        <authorList>
            <person name="Lin H."/>
            <person name="Littmann E."/>
            <person name="Claire K."/>
            <person name="Pamer E."/>
        </authorList>
    </citation>
    <scope>NUCLEOTIDE SEQUENCE</scope>
    <source>
        <strain evidence="2">MSK.23.4</strain>
    </source>
</reference>
<proteinExistence type="predicted"/>
<dbReference type="RefSeq" id="WP_173878514.1">
    <property type="nucleotide sequence ID" value="NZ_JAAIMT010000003.1"/>
</dbReference>
<evidence type="ECO:0000259" key="1">
    <source>
        <dbReference type="PROSITE" id="PS51782"/>
    </source>
</evidence>
<dbReference type="CDD" id="cd00118">
    <property type="entry name" value="LysM"/>
    <property type="match status" value="1"/>
</dbReference>
<dbReference type="Pfam" id="PF01476">
    <property type="entry name" value="LysM"/>
    <property type="match status" value="1"/>
</dbReference>
<dbReference type="Gene3D" id="3.10.350.10">
    <property type="entry name" value="LysM domain"/>
    <property type="match status" value="1"/>
</dbReference>
<comment type="caution">
    <text evidence="2">The sequence shown here is derived from an EMBL/GenBank/DDBJ whole genome shotgun (WGS) entry which is preliminary data.</text>
</comment>
<dbReference type="AlphaFoldDB" id="A0AAJ1EQQ5"/>
<protein>
    <submittedName>
        <fullName evidence="2">LysM peptidoglycan-binding domain-containing protein</fullName>
    </submittedName>
</protein>
<dbReference type="PROSITE" id="PS51782">
    <property type="entry name" value="LYSM"/>
    <property type="match status" value="1"/>
</dbReference>
<dbReference type="PANTHER" id="PTHR34700">
    <property type="entry name" value="POTASSIUM BINDING PROTEIN KBP"/>
    <property type="match status" value="1"/>
</dbReference>
<organism evidence="2 3">
    <name type="scientific">Mediterraneibacter gnavus</name>
    <name type="common">Ruminococcus gnavus</name>
    <dbReference type="NCBI Taxonomy" id="33038"/>
    <lineage>
        <taxon>Bacteria</taxon>
        <taxon>Bacillati</taxon>
        <taxon>Bacillota</taxon>
        <taxon>Clostridia</taxon>
        <taxon>Lachnospirales</taxon>
        <taxon>Lachnospiraceae</taxon>
        <taxon>Mediterraneibacter</taxon>
    </lineage>
</organism>
<dbReference type="InterPro" id="IPR036779">
    <property type="entry name" value="LysM_dom_sf"/>
</dbReference>
<gene>
    <name evidence="2" type="ORF">LIQ10_03135</name>
</gene>
<dbReference type="SUPFAM" id="SSF54106">
    <property type="entry name" value="LysM domain"/>
    <property type="match status" value="1"/>
</dbReference>
<dbReference type="PANTHER" id="PTHR34700:SF4">
    <property type="entry name" value="PHAGE-LIKE ELEMENT PBSX PROTEIN XKDP"/>
    <property type="match status" value="1"/>
</dbReference>
<dbReference type="EMBL" id="JAJBNC010000004">
    <property type="protein sequence ID" value="MCB5492738.1"/>
    <property type="molecule type" value="Genomic_DNA"/>
</dbReference>
<evidence type="ECO:0000313" key="3">
    <source>
        <dbReference type="Proteomes" id="UP001297422"/>
    </source>
</evidence>
<sequence length="229" mass="25812">MDVILTEVENGKSKFIFPSLPEEVKGTNRTNYQSYDILSYGEVKIPKGMKLTEISFDGIFFGAAKRNESIVKQWVKPAECEKILKNWQEKGTVLRLMVTETNVNIDVTISSFECTDYGGYGNKKYSLEFVQYRSLKVYTTDELKIVKFVKKTITRPAAAAPSNKGSYTIRSGDTLWAIARKFYGGSGSNWTKIYSANESTIESTARRYGRSSSDNGHWIYPGTVLVIPN</sequence>